<evidence type="ECO:0000259" key="1">
    <source>
        <dbReference type="Pfam" id="PF12705"/>
    </source>
</evidence>
<dbReference type="RefSeq" id="WP_284378271.1">
    <property type="nucleotide sequence ID" value="NZ_BSNN01000004.1"/>
</dbReference>
<accession>A0ABQ5VW15</accession>
<evidence type="ECO:0000313" key="3">
    <source>
        <dbReference type="Proteomes" id="UP001156694"/>
    </source>
</evidence>
<comment type="caution">
    <text evidence="2">The sequence shown here is derived from an EMBL/GenBank/DDBJ whole genome shotgun (WGS) entry which is preliminary data.</text>
</comment>
<reference evidence="3" key="1">
    <citation type="journal article" date="2019" name="Int. J. Syst. Evol. Microbiol.">
        <title>The Global Catalogue of Microorganisms (GCM) 10K type strain sequencing project: providing services to taxonomists for standard genome sequencing and annotation.</title>
        <authorList>
            <consortium name="The Broad Institute Genomics Platform"/>
            <consortium name="The Broad Institute Genome Sequencing Center for Infectious Disease"/>
            <person name="Wu L."/>
            <person name="Ma J."/>
        </authorList>
    </citation>
    <scope>NUCLEOTIDE SEQUENCE [LARGE SCALE GENOMIC DNA]</scope>
    <source>
        <strain evidence="3">NBRC 110140</strain>
    </source>
</reference>
<proteinExistence type="predicted"/>
<feature type="domain" description="PD-(D/E)XK endonuclease-like" evidence="1">
    <location>
        <begin position="718"/>
        <end position="903"/>
    </location>
</feature>
<dbReference type="EMBL" id="BSNN01000004">
    <property type="protein sequence ID" value="GLQ35615.1"/>
    <property type="molecule type" value="Genomic_DNA"/>
</dbReference>
<name>A0ABQ5VW15_9RHOB</name>
<organism evidence="2 3">
    <name type="scientific">Amylibacter marinus</name>
    <dbReference type="NCBI Taxonomy" id="1475483"/>
    <lineage>
        <taxon>Bacteria</taxon>
        <taxon>Pseudomonadati</taxon>
        <taxon>Pseudomonadota</taxon>
        <taxon>Alphaproteobacteria</taxon>
        <taxon>Rhodobacterales</taxon>
        <taxon>Paracoccaceae</taxon>
        <taxon>Amylibacter</taxon>
    </lineage>
</organism>
<dbReference type="NCBIfam" id="TIGR02786">
    <property type="entry name" value="addB_alphas"/>
    <property type="match status" value="1"/>
</dbReference>
<protein>
    <submittedName>
        <fullName evidence="2">Double-strand break repair protein AddB</fullName>
    </submittedName>
</protein>
<dbReference type="SUPFAM" id="SSF52540">
    <property type="entry name" value="P-loop containing nucleoside triphosphate hydrolases"/>
    <property type="match status" value="1"/>
</dbReference>
<keyword evidence="3" id="KW-1185">Reference proteome</keyword>
<dbReference type="InterPro" id="IPR038726">
    <property type="entry name" value="PDDEXK_AddAB-type"/>
</dbReference>
<dbReference type="Proteomes" id="UP001156694">
    <property type="component" value="Unassembled WGS sequence"/>
</dbReference>
<sequence length="988" mass="109342">MFNPQQIPRVFAQPLGCDFSQNLVDGLITHMADTPPEAMARVDLYVNTQRMKRRVQEIFYQRGAGFLPRIRLITSLSDDPLMLANLPEAAPSLRRQLLLGQLIQQLLQAEPSLAPISATYDLVQSLSALMDEVQGEGVTMADVVNLDVAEHSEHWGRSKRFLEILANYWDQNALTDPQDRMRHISQLYAQIWAQNPPQHPVIIAGSTGSRGETAAFMQAVANLPQGAVILPGVEPAEPAHLWHSFKTPSATLDHPQAGFAKLFEVLGIERSDAPVWYEAAPANPARNALISLALRPAPMTDQWMQEGPDLIPQVTTATQDITMIEADVQKEEALAIAICLRNAAEQEQKAVLITPNRTLTRRVSANLARWGIEADDSAGVPLQLTPPGVFLRSIAGLFGRPLAPQNLSALLKHTLCHSTEARPEHNLMTQRLEVAVLRGGPPFVSLDTITHWADGKKSTPEQVIWAAWIARVFAPLAQTTHLPLAAWIDLHFTTAEALAAGPSGEGSGILWDKAAGRRAREVMDELRQEQAHGGHMSAIEYQSLIARVLSTEVRRDAQFSHPNIAIWGTLEARVQGADLVILGGLNEGIWPENPKPDMWLNRDMRKQLGLLLPERSIGLSAHDFQQAMGAARVVISRCLRDGEALANPSRWLMRLTNLLEGIGDTGKEAVRDMRQRGDQWVRLARLIDLPVHSAPAIAHSPPAPRPAPVPPKGARIDRLSVTQVQRLIRNPYEIYARRILGLRKLEPLGKQPDALARGIAVHAVLEQFSTEYPHALPEEPRAAFLASAEKVLARSVPWPSARHLWLARLAQVADWFLAAEATRRRLGVITATERSGELYFKELDFTLSVQADRLDQGQKGLRIYDYKAGKPPTSSVVKVFDRQLHLTALIAVRGGMDGMPGAPVEHLEFIGMHSDQTTLPIDVDDETIVTTEDELKQLIGYYNIAGHGFNAHDKEQLNQDIGDFDHLSRRGEWTDSDAPEKIEISDEI</sequence>
<dbReference type="InterPro" id="IPR027417">
    <property type="entry name" value="P-loop_NTPase"/>
</dbReference>
<dbReference type="InterPro" id="IPR014153">
    <property type="entry name" value="Ds_break_AddB"/>
</dbReference>
<evidence type="ECO:0000313" key="2">
    <source>
        <dbReference type="EMBL" id="GLQ35615.1"/>
    </source>
</evidence>
<gene>
    <name evidence="2" type="ORF">GCM10007939_18980</name>
</gene>
<dbReference type="Pfam" id="PF12705">
    <property type="entry name" value="PDDEXK_1"/>
    <property type="match status" value="1"/>
</dbReference>